<dbReference type="InterPro" id="IPR003604">
    <property type="entry name" value="Matrin/U1-like-C_Znf_C2H2"/>
</dbReference>
<dbReference type="Pfam" id="PF16835">
    <property type="entry name" value="SF3A2"/>
    <property type="match status" value="1"/>
</dbReference>
<keyword evidence="13" id="KW-1185">Reference proteome</keyword>
<comment type="caution">
    <text evidence="12">The sequence shown here is derived from an EMBL/GenBank/DDBJ whole genome shotgun (WGS) entry which is preliminary data.</text>
</comment>
<gene>
    <name evidence="12" type="ORF">CmeUKMEL1_13205</name>
</gene>
<dbReference type="GO" id="GO:0005686">
    <property type="term" value="C:U2 snRNP"/>
    <property type="evidence" value="ECO:0007669"/>
    <property type="project" value="TreeGrafter"/>
</dbReference>
<evidence type="ECO:0000256" key="10">
    <source>
        <dbReference type="SAM" id="MobiDB-lite"/>
    </source>
</evidence>
<dbReference type="InterPro" id="IPR031781">
    <property type="entry name" value="SF3A2_dom"/>
</dbReference>
<evidence type="ECO:0000256" key="9">
    <source>
        <dbReference type="ARBA" id="ARBA00023242"/>
    </source>
</evidence>
<keyword evidence="3" id="KW-0507">mRNA processing</keyword>
<evidence type="ECO:0000259" key="11">
    <source>
        <dbReference type="PROSITE" id="PS50171"/>
    </source>
</evidence>
<keyword evidence="6 12" id="KW-0863">Zinc-finger</keyword>
<dbReference type="OrthoDB" id="10250970at2759"/>
<keyword evidence="8" id="KW-0508">mRNA splicing</keyword>
<proteinExistence type="inferred from homology"/>
<keyword evidence="5" id="KW-0747">Spliceosome</keyword>
<dbReference type="GO" id="GO:0000245">
    <property type="term" value="P:spliceosomal complex assembly"/>
    <property type="evidence" value="ECO:0007669"/>
    <property type="project" value="TreeGrafter"/>
</dbReference>
<feature type="domain" description="Matrin-type" evidence="11">
    <location>
        <begin position="54"/>
        <end position="84"/>
    </location>
</feature>
<dbReference type="Gene3D" id="2.60.40.2690">
    <property type="match status" value="1"/>
</dbReference>
<name>A0A2P4Z3M5_9CRYT</name>
<evidence type="ECO:0000256" key="7">
    <source>
        <dbReference type="ARBA" id="ARBA00022833"/>
    </source>
</evidence>
<dbReference type="PROSITE" id="PS50171">
    <property type="entry name" value="ZF_MATRIN"/>
    <property type="match status" value="1"/>
</dbReference>
<evidence type="ECO:0000256" key="8">
    <source>
        <dbReference type="ARBA" id="ARBA00023187"/>
    </source>
</evidence>
<keyword evidence="4" id="KW-0479">Metal-binding</keyword>
<feature type="region of interest" description="Disordered" evidence="10">
    <location>
        <begin position="87"/>
        <end position="122"/>
    </location>
</feature>
<dbReference type="SUPFAM" id="SSF57667">
    <property type="entry name" value="beta-beta-alpha zinc fingers"/>
    <property type="match status" value="1"/>
</dbReference>
<dbReference type="Proteomes" id="UP000236928">
    <property type="component" value="Unassembled WGS sequence"/>
</dbReference>
<organism evidence="12 13">
    <name type="scientific">Cryptosporidium meleagridis</name>
    <dbReference type="NCBI Taxonomy" id="93969"/>
    <lineage>
        <taxon>Eukaryota</taxon>
        <taxon>Sar</taxon>
        <taxon>Alveolata</taxon>
        <taxon>Apicomplexa</taxon>
        <taxon>Conoidasida</taxon>
        <taxon>Coccidia</taxon>
        <taxon>Eucoccidiorida</taxon>
        <taxon>Eimeriorina</taxon>
        <taxon>Cryptosporidiidae</taxon>
        <taxon>Cryptosporidium</taxon>
    </lineage>
</organism>
<dbReference type="SMART" id="SM00451">
    <property type="entry name" value="ZnF_U1"/>
    <property type="match status" value="1"/>
</dbReference>
<keyword evidence="9" id="KW-0539">Nucleus</keyword>
<dbReference type="InterPro" id="IPR052092">
    <property type="entry name" value="SF3A2"/>
</dbReference>
<comment type="similarity">
    <text evidence="2">Belongs to the SF3A2 family.</text>
</comment>
<evidence type="ECO:0000256" key="6">
    <source>
        <dbReference type="ARBA" id="ARBA00022771"/>
    </source>
</evidence>
<dbReference type="InterPro" id="IPR000690">
    <property type="entry name" value="Matrin/U1-C_Znf_C2H2"/>
</dbReference>
<dbReference type="GO" id="GO:0071013">
    <property type="term" value="C:catalytic step 2 spliceosome"/>
    <property type="evidence" value="ECO:0007669"/>
    <property type="project" value="TreeGrafter"/>
</dbReference>
<dbReference type="PANTHER" id="PTHR23205:SF0">
    <property type="entry name" value="SPLICING FACTOR 3A SUBUNIT 2"/>
    <property type="match status" value="1"/>
</dbReference>
<dbReference type="InterPro" id="IPR013087">
    <property type="entry name" value="Znf_C2H2_type"/>
</dbReference>
<dbReference type="PANTHER" id="PTHR23205">
    <property type="entry name" value="SPLICING FACTOR 3A SUBUNIT 2"/>
    <property type="match status" value="1"/>
</dbReference>
<evidence type="ECO:0000256" key="1">
    <source>
        <dbReference type="ARBA" id="ARBA00004123"/>
    </source>
</evidence>
<dbReference type="InterPro" id="IPR036236">
    <property type="entry name" value="Znf_C2H2_sf"/>
</dbReference>
<dbReference type="AlphaFoldDB" id="A0A2P4Z3M5"/>
<dbReference type="VEuPathDB" id="CryptoDB:CmeUKMEL1_13205"/>
<dbReference type="Pfam" id="PF12874">
    <property type="entry name" value="zf-met"/>
    <property type="match status" value="1"/>
</dbReference>
<reference evidence="12 13" key="1">
    <citation type="submission" date="2014-04" db="EMBL/GenBank/DDBJ databases">
        <title>Comparative Genomics of Cryptosporidium Species.</title>
        <authorList>
            <person name="Silva J.C."/>
            <person name="Su Q."/>
            <person name="Chalmers R."/>
            <person name="Chibucos M.C."/>
            <person name="Elwin K."/>
            <person name="Godinez A."/>
            <person name="Guo F."/>
            <person name="Huynh K."/>
            <person name="Orvis J."/>
            <person name="Ott S."/>
            <person name="Sadzewicz L."/>
            <person name="Sengamalay N."/>
            <person name="Shetty A."/>
            <person name="Sun M."/>
            <person name="Tallon L."/>
            <person name="Xiao L."/>
            <person name="Zhang H."/>
            <person name="Fraser C.M."/>
            <person name="Zhu G."/>
            <person name="Kissinger J."/>
            <person name="Widmer G."/>
        </authorList>
    </citation>
    <scope>NUCLEOTIDE SEQUENCE [LARGE SCALE GENOMIC DNA]</scope>
    <source>
        <strain evidence="12 13">UKMEL1</strain>
    </source>
</reference>
<dbReference type="GO" id="GO:0071004">
    <property type="term" value="C:U2-type prespliceosome"/>
    <property type="evidence" value="ECO:0007669"/>
    <property type="project" value="TreeGrafter"/>
</dbReference>
<accession>A0A2P4Z3M5</accession>
<evidence type="ECO:0000313" key="13">
    <source>
        <dbReference type="Proteomes" id="UP000236928"/>
    </source>
</evidence>
<evidence type="ECO:0000256" key="2">
    <source>
        <dbReference type="ARBA" id="ARBA00008995"/>
    </source>
</evidence>
<evidence type="ECO:0000256" key="5">
    <source>
        <dbReference type="ARBA" id="ARBA00022728"/>
    </source>
</evidence>
<feature type="region of interest" description="Disordered" evidence="10">
    <location>
        <begin position="1"/>
        <end position="20"/>
    </location>
</feature>
<evidence type="ECO:0000256" key="3">
    <source>
        <dbReference type="ARBA" id="ARBA00022664"/>
    </source>
</evidence>
<evidence type="ECO:0000313" key="12">
    <source>
        <dbReference type="EMBL" id="POM84600.1"/>
    </source>
</evidence>
<sequence length="220" mass="25658">MDYENRGGHKTGSGALASSQDIAIERRERLRRLALESIDLSKDPYYMKNHLGQVECRLCSTIHTNEGSYLSHTQGRKHQTNLAYRASKEKSLKPVVKPQSENPEQAKPRAPRIGQPKYKVSKHREGSTDTNCVYCKFYFQEILEDHVPGYRIMSCWEQKVEKPNPKYQYLFVGAEPYNTIGIRIPNIELIKQRTQTYWDEERKIYHIQLYLSSSKQGVKF</sequence>
<keyword evidence="7" id="KW-0862">Zinc</keyword>
<dbReference type="EMBL" id="JIBK01000046">
    <property type="protein sequence ID" value="POM84600.1"/>
    <property type="molecule type" value="Genomic_DNA"/>
</dbReference>
<protein>
    <submittedName>
        <fullName evidence="12">Zinc-finger of C2H2 type family protein</fullName>
    </submittedName>
</protein>
<comment type="subcellular location">
    <subcellularLocation>
        <location evidence="1">Nucleus</location>
    </subcellularLocation>
</comment>
<dbReference type="GO" id="GO:0003676">
    <property type="term" value="F:nucleic acid binding"/>
    <property type="evidence" value="ECO:0007669"/>
    <property type="project" value="InterPro"/>
</dbReference>
<evidence type="ECO:0000256" key="4">
    <source>
        <dbReference type="ARBA" id="ARBA00022723"/>
    </source>
</evidence>
<dbReference type="GO" id="GO:0008270">
    <property type="term" value="F:zinc ion binding"/>
    <property type="evidence" value="ECO:0007669"/>
    <property type="project" value="UniProtKB-KW"/>
</dbReference>